<keyword evidence="7 9" id="KW-0472">Membrane</keyword>
<dbReference type="Pfam" id="PF00510">
    <property type="entry name" value="COX3"/>
    <property type="match status" value="1"/>
</dbReference>
<dbReference type="PANTHER" id="PTHR11403:SF7">
    <property type="entry name" value="CYTOCHROME C OXIDASE SUBUNIT 3"/>
    <property type="match status" value="1"/>
</dbReference>
<dbReference type="InterPro" id="IPR033945">
    <property type="entry name" value="Cyt_c_oxase_su3_dom"/>
</dbReference>
<accession>A0A5B7KZN2</accession>
<feature type="transmembrane region" description="Helical" evidence="9">
    <location>
        <begin position="128"/>
        <end position="148"/>
    </location>
</feature>
<evidence type="ECO:0000256" key="4">
    <source>
        <dbReference type="ARBA" id="ARBA00022692"/>
    </source>
</evidence>
<dbReference type="FunFam" id="1.20.120.80:FF:000002">
    <property type="entry name" value="Cytochrome c oxidase subunit 3"/>
    <property type="match status" value="1"/>
</dbReference>
<gene>
    <name evidence="11" type="primary">COX3</name>
</gene>
<evidence type="ECO:0000256" key="9">
    <source>
        <dbReference type="SAM" id="Phobius"/>
    </source>
</evidence>
<dbReference type="PROSITE" id="PS50253">
    <property type="entry name" value="COX3"/>
    <property type="match status" value="1"/>
</dbReference>
<evidence type="ECO:0000259" key="10">
    <source>
        <dbReference type="PROSITE" id="PS50253"/>
    </source>
</evidence>
<evidence type="ECO:0000256" key="1">
    <source>
        <dbReference type="ARBA" id="ARBA00004141"/>
    </source>
</evidence>
<dbReference type="GO" id="GO:0005739">
    <property type="term" value="C:mitochondrion"/>
    <property type="evidence" value="ECO:0007669"/>
    <property type="project" value="TreeGrafter"/>
</dbReference>
<organism evidence="11">
    <name type="scientific">Alicella gigantea</name>
    <dbReference type="NCBI Taxonomy" id="1315966"/>
    <lineage>
        <taxon>Eukaryota</taxon>
        <taxon>Metazoa</taxon>
        <taxon>Ecdysozoa</taxon>
        <taxon>Arthropoda</taxon>
        <taxon>Crustacea</taxon>
        <taxon>Multicrustacea</taxon>
        <taxon>Malacostraca</taxon>
        <taxon>Eumalacostraca</taxon>
        <taxon>Peracarida</taxon>
        <taxon>Amphipoda</taxon>
        <taxon>Amphilochidea</taxon>
        <taxon>Lysianassida</taxon>
        <taxon>Lysianassidira</taxon>
        <taxon>Alicelloidea</taxon>
        <taxon>Alicellidae</taxon>
        <taxon>Alicella</taxon>
    </lineage>
</organism>
<reference evidence="11" key="2">
    <citation type="journal article" date="2019" name="Int. J. Biol. Macromol.">
        <title>The complete mitochondrial genome of the largest amphipod, Alicella gigantea: Insight into its phylogenetic relationships and deep sea adaptive characters.</title>
        <authorList>
            <person name="Li J.-y."/>
            <person name="Song Z.-l."/>
            <person name="Yan G.-y."/>
            <person name="He L.-s."/>
        </authorList>
    </citation>
    <scope>NUCLEOTIDE SEQUENCE</scope>
</reference>
<protein>
    <recommendedName>
        <fullName evidence="3 8">Cytochrome c oxidase subunit 3</fullName>
    </recommendedName>
</protein>
<dbReference type="GeneID" id="41826727"/>
<dbReference type="PANTHER" id="PTHR11403">
    <property type="entry name" value="CYTOCHROME C OXIDASE SUBUNIT III"/>
    <property type="match status" value="1"/>
</dbReference>
<feature type="transmembrane region" description="Helical" evidence="9">
    <location>
        <begin position="42"/>
        <end position="59"/>
    </location>
</feature>
<dbReference type="Gene3D" id="1.10.287.70">
    <property type="match status" value="1"/>
</dbReference>
<name>A0A5B7KZN2_9CRUS</name>
<comment type="function">
    <text evidence="8">Component of the cytochrome c oxidase, the last enzyme in the mitochondrial electron transport chain which drives oxidative phosphorylation. The respiratory chain contains 3 multisubunit complexes succinate dehydrogenase (complex II, CII), ubiquinol-cytochrome c oxidoreductase (cytochrome b-c1 complex, complex III, CIII) and cytochrome c oxidase (complex IV, CIV), that cooperate to transfer electrons derived from NADH and succinate to molecular oxygen, creating an electrochemical gradient over the inner membrane that drives transmembrane transport and the ATP synthase. Cytochrome c oxidase is the component of the respiratory chain that catalyzes the reduction of oxygen to water. Electrons originating from reduced cytochrome c in the intermembrane space (IMS) are transferred via the dinuclear copper A center (CU(A)) of subunit 2 and heme A of subunit 1 to the active site in subunit 1, a binuclear center (BNC) formed by heme A3 and copper B (CU(B)). The BNC reduces molecular oxygen to 2 water molecules using 4 electrons from cytochrome c in the IMS and 4 protons from the mitochondrial matrix.</text>
</comment>
<dbReference type="GO" id="GO:0004129">
    <property type="term" value="F:cytochrome-c oxidase activity"/>
    <property type="evidence" value="ECO:0007669"/>
    <property type="project" value="InterPro"/>
</dbReference>
<keyword evidence="5" id="KW-1278">Translocase</keyword>
<dbReference type="SUPFAM" id="SSF81452">
    <property type="entry name" value="Cytochrome c oxidase subunit III-like"/>
    <property type="match status" value="1"/>
</dbReference>
<dbReference type="CDD" id="cd01665">
    <property type="entry name" value="Cyt_c_Oxidase_III"/>
    <property type="match status" value="1"/>
</dbReference>
<evidence type="ECO:0000256" key="6">
    <source>
        <dbReference type="ARBA" id="ARBA00022989"/>
    </source>
</evidence>
<keyword evidence="4 8" id="KW-0812">Transmembrane</keyword>
<keyword evidence="8 11" id="KW-0496">Mitochondrion</keyword>
<proteinExistence type="inferred from homology"/>
<dbReference type="InterPro" id="IPR035973">
    <property type="entry name" value="Cyt_c_oxidase_su3-like_sf"/>
</dbReference>
<evidence type="ECO:0000256" key="5">
    <source>
        <dbReference type="ARBA" id="ARBA00022967"/>
    </source>
</evidence>
<sequence>MSTYTNHPYHLVEKSPWPLIASIGAMLLTTGLVKWFNLFNPSLLMIGILTILLTSAQWWRDISREGTLQGLHTLSVTQGLRWGMILFIVSEVLFFFSFFWAFFHSSLNSTMELGGCWPPTSITPFNPFQIPLLNTAILLVSGVTVTWAHHAVTENLHSQAVQGLILTVTLGVYFTALQAFEYLESPFSIADSVYGASFFVATGFHGLHVIIGSTFLAVCLIRTNQAHFSSNHHMGLEAAIWYWHFVDVVWLFLYTSIYWWGS</sequence>
<evidence type="ECO:0000256" key="8">
    <source>
        <dbReference type="RuleBase" id="RU003375"/>
    </source>
</evidence>
<evidence type="ECO:0000256" key="7">
    <source>
        <dbReference type="ARBA" id="ARBA00023136"/>
    </source>
</evidence>
<dbReference type="InterPro" id="IPR000298">
    <property type="entry name" value="Cyt_c_oxidase-like_su3"/>
</dbReference>
<reference evidence="11" key="1">
    <citation type="submission" date="2018-11" db="EMBL/GenBank/DDBJ databases">
        <authorList>
            <person name="Li J."/>
            <person name="Song Z."/>
            <person name="Yan G."/>
            <person name="He L."/>
        </authorList>
    </citation>
    <scope>NUCLEOTIDE SEQUENCE</scope>
</reference>
<evidence type="ECO:0000313" key="11">
    <source>
        <dbReference type="EMBL" id="QAT19463.1"/>
    </source>
</evidence>
<dbReference type="InterPro" id="IPR024791">
    <property type="entry name" value="Cyt_c/ubiquinol_Oxase_su3"/>
</dbReference>
<dbReference type="EMBL" id="MK215211">
    <property type="protein sequence ID" value="QAT19463.1"/>
    <property type="molecule type" value="Genomic_DNA"/>
</dbReference>
<feature type="transmembrane region" description="Helical" evidence="9">
    <location>
        <begin position="192"/>
        <end position="221"/>
    </location>
</feature>
<feature type="transmembrane region" description="Helical" evidence="9">
    <location>
        <begin position="160"/>
        <end position="180"/>
    </location>
</feature>
<evidence type="ECO:0000256" key="3">
    <source>
        <dbReference type="ARBA" id="ARBA00015944"/>
    </source>
</evidence>
<dbReference type="Gene3D" id="1.20.120.80">
    <property type="entry name" value="Cytochrome c oxidase, subunit III, four-helix bundle"/>
    <property type="match status" value="1"/>
</dbReference>
<feature type="transmembrane region" description="Helical" evidence="9">
    <location>
        <begin position="241"/>
        <end position="261"/>
    </location>
</feature>
<dbReference type="RefSeq" id="YP_009695249.1">
    <property type="nucleotide sequence ID" value="NC_044783.1"/>
</dbReference>
<dbReference type="InterPro" id="IPR013833">
    <property type="entry name" value="Cyt_c_oxidase_su3_a-hlx"/>
</dbReference>
<dbReference type="GO" id="GO:0006123">
    <property type="term" value="P:mitochondrial electron transport, cytochrome c to oxygen"/>
    <property type="evidence" value="ECO:0007669"/>
    <property type="project" value="TreeGrafter"/>
</dbReference>
<feature type="transmembrane region" description="Helical" evidence="9">
    <location>
        <begin position="80"/>
        <end position="103"/>
    </location>
</feature>
<geneLocation type="mitochondrion" evidence="11"/>
<comment type="similarity">
    <text evidence="2 8">Belongs to the cytochrome c oxidase subunit 3 family.</text>
</comment>
<comment type="subcellular location">
    <subcellularLocation>
        <location evidence="1">Membrane</location>
        <topology evidence="1">Multi-pass membrane protein</topology>
    </subcellularLocation>
</comment>
<dbReference type="AlphaFoldDB" id="A0A5B7KZN2"/>
<keyword evidence="6 9" id="KW-1133">Transmembrane helix</keyword>
<evidence type="ECO:0000256" key="2">
    <source>
        <dbReference type="ARBA" id="ARBA00010581"/>
    </source>
</evidence>
<dbReference type="CTD" id="4514"/>
<feature type="domain" description="Heme-copper oxidase subunit III family profile" evidence="10">
    <location>
        <begin position="5"/>
        <end position="262"/>
    </location>
</feature>
<dbReference type="GO" id="GO:0016020">
    <property type="term" value="C:membrane"/>
    <property type="evidence" value="ECO:0007669"/>
    <property type="project" value="UniProtKB-SubCell"/>
</dbReference>